<keyword evidence="2" id="KW-0560">Oxidoreductase</keyword>
<evidence type="ECO:0000256" key="2">
    <source>
        <dbReference type="ARBA" id="ARBA00023002"/>
    </source>
</evidence>
<dbReference type="PRINTS" id="PR00080">
    <property type="entry name" value="SDRFAMILY"/>
</dbReference>
<evidence type="ECO:0000256" key="3">
    <source>
        <dbReference type="RuleBase" id="RU000363"/>
    </source>
</evidence>
<dbReference type="SUPFAM" id="SSF51735">
    <property type="entry name" value="NAD(P)-binding Rossmann-fold domains"/>
    <property type="match status" value="1"/>
</dbReference>
<dbReference type="EMBL" id="JACLAU010000088">
    <property type="protein sequence ID" value="MBC2653767.1"/>
    <property type="molecule type" value="Genomic_DNA"/>
</dbReference>
<dbReference type="InterPro" id="IPR036291">
    <property type="entry name" value="NAD(P)-bd_dom_sf"/>
</dbReference>
<protein>
    <submittedName>
        <fullName evidence="4">SDR family NAD(P)-dependent oxidoreductase</fullName>
    </submittedName>
</protein>
<dbReference type="GO" id="GO:0016491">
    <property type="term" value="F:oxidoreductase activity"/>
    <property type="evidence" value="ECO:0007669"/>
    <property type="project" value="UniProtKB-KW"/>
</dbReference>
<dbReference type="Proteomes" id="UP000520156">
    <property type="component" value="Unassembled WGS sequence"/>
</dbReference>
<organism evidence="4 5">
    <name type="scientific">Novosphingobium aerophilum</name>
    <dbReference type="NCBI Taxonomy" id="2839843"/>
    <lineage>
        <taxon>Bacteria</taxon>
        <taxon>Pseudomonadati</taxon>
        <taxon>Pseudomonadota</taxon>
        <taxon>Alphaproteobacteria</taxon>
        <taxon>Sphingomonadales</taxon>
        <taxon>Sphingomonadaceae</taxon>
        <taxon>Novosphingobium</taxon>
    </lineage>
</organism>
<dbReference type="InterPro" id="IPR020904">
    <property type="entry name" value="Sc_DH/Rdtase_CS"/>
</dbReference>
<name>A0A7X1KE34_9SPHN</name>
<evidence type="ECO:0000313" key="5">
    <source>
        <dbReference type="Proteomes" id="UP000520156"/>
    </source>
</evidence>
<dbReference type="PANTHER" id="PTHR44196">
    <property type="entry name" value="DEHYDROGENASE/REDUCTASE SDR FAMILY MEMBER 7B"/>
    <property type="match status" value="1"/>
</dbReference>
<dbReference type="PROSITE" id="PS00061">
    <property type="entry name" value="ADH_SHORT"/>
    <property type="match status" value="1"/>
</dbReference>
<evidence type="ECO:0000256" key="1">
    <source>
        <dbReference type="ARBA" id="ARBA00006484"/>
    </source>
</evidence>
<dbReference type="Gene3D" id="3.40.50.720">
    <property type="entry name" value="NAD(P)-binding Rossmann-like Domain"/>
    <property type="match status" value="1"/>
</dbReference>
<dbReference type="GO" id="GO:0016020">
    <property type="term" value="C:membrane"/>
    <property type="evidence" value="ECO:0007669"/>
    <property type="project" value="TreeGrafter"/>
</dbReference>
<gene>
    <name evidence="4" type="ORF">H7F49_19025</name>
</gene>
<accession>A0A7X1KE34</accession>
<dbReference type="Pfam" id="PF00106">
    <property type="entry name" value="adh_short"/>
    <property type="match status" value="1"/>
</dbReference>
<dbReference type="InterPro" id="IPR002347">
    <property type="entry name" value="SDR_fam"/>
</dbReference>
<evidence type="ECO:0000313" key="4">
    <source>
        <dbReference type="EMBL" id="MBC2653767.1"/>
    </source>
</evidence>
<dbReference type="AlphaFoldDB" id="A0A7X1KE34"/>
<sequence>MNLTGKTILLTGGTDGIGRALALQLRALGATVIVTGRTPERLADMAAQGFETIAAELSGPDGVAAVLAGLGDRPIDVLVNNAGAGTGHDFRLAAPDLADNDRCIFLNLNAPIHLITHLMPVLRARGEAMIVNVTSGLAIAPRSGAPVYCATKAALRSYTQALRAQLAGTGIHVLEALPPVVETKMTAGRNQRKMPAAECARQIIVAMQRNAPEANVGLTRLLRTVYSLSPALARKVMLRF</sequence>
<dbReference type="RefSeq" id="WP_185685127.1">
    <property type="nucleotide sequence ID" value="NZ_JACLAU010000088.1"/>
</dbReference>
<reference evidence="4 5" key="1">
    <citation type="submission" date="2020-08" db="EMBL/GenBank/DDBJ databases">
        <title>The genome sequence of Novosphingobium flavum 4Y4.</title>
        <authorList>
            <person name="Liu Y."/>
        </authorList>
    </citation>
    <scope>NUCLEOTIDE SEQUENCE [LARGE SCALE GENOMIC DNA]</scope>
    <source>
        <strain evidence="4 5">4Y4</strain>
    </source>
</reference>
<comment type="caution">
    <text evidence="4">The sequence shown here is derived from an EMBL/GenBank/DDBJ whole genome shotgun (WGS) entry which is preliminary data.</text>
</comment>
<dbReference type="PRINTS" id="PR00081">
    <property type="entry name" value="GDHRDH"/>
</dbReference>
<comment type="similarity">
    <text evidence="1 3">Belongs to the short-chain dehydrogenases/reductases (SDR) family.</text>
</comment>
<proteinExistence type="inferred from homology"/>
<dbReference type="PANTHER" id="PTHR44196:SF1">
    <property type="entry name" value="DEHYDROGENASE_REDUCTASE SDR FAMILY MEMBER 7B"/>
    <property type="match status" value="1"/>
</dbReference>
<keyword evidence="5" id="KW-1185">Reference proteome</keyword>